<keyword evidence="5" id="KW-0067">ATP-binding</keyword>
<dbReference type="AlphaFoldDB" id="A0A5C3MBS9"/>
<dbReference type="PANTHER" id="PTHR43033">
    <property type="entry name" value="TRNA(ILE)-LYSIDINE SYNTHASE-RELATED"/>
    <property type="match status" value="1"/>
</dbReference>
<feature type="domain" description="tRNA(Ile)-lysidine/2-thiocytidine synthase N-terminal" evidence="7">
    <location>
        <begin position="35"/>
        <end position="245"/>
    </location>
</feature>
<dbReference type="GO" id="GO:0032267">
    <property type="term" value="F:tRNA(Ile)-lysidine synthase activity"/>
    <property type="evidence" value="ECO:0007669"/>
    <property type="project" value="UniProtKB-EC"/>
</dbReference>
<dbReference type="Pfam" id="PF01171">
    <property type="entry name" value="ATP_bind_3"/>
    <property type="match status" value="1"/>
</dbReference>
<comment type="catalytic activity">
    <reaction evidence="6">
        <text>cytidine(34) in tRNA(Ile2) + L-lysine + ATP = lysidine(34) in tRNA(Ile2) + AMP + diphosphate + H(+)</text>
        <dbReference type="Rhea" id="RHEA:43744"/>
        <dbReference type="Rhea" id="RHEA-COMP:10625"/>
        <dbReference type="Rhea" id="RHEA-COMP:10670"/>
        <dbReference type="ChEBI" id="CHEBI:15378"/>
        <dbReference type="ChEBI" id="CHEBI:30616"/>
        <dbReference type="ChEBI" id="CHEBI:32551"/>
        <dbReference type="ChEBI" id="CHEBI:33019"/>
        <dbReference type="ChEBI" id="CHEBI:82748"/>
        <dbReference type="ChEBI" id="CHEBI:83665"/>
        <dbReference type="ChEBI" id="CHEBI:456215"/>
        <dbReference type="EC" id="6.3.4.19"/>
    </reaction>
</comment>
<dbReference type="GO" id="GO:0005524">
    <property type="term" value="F:ATP binding"/>
    <property type="evidence" value="ECO:0007669"/>
    <property type="project" value="UniProtKB-KW"/>
</dbReference>
<keyword evidence="9" id="KW-1185">Reference proteome</keyword>
<dbReference type="NCBIfam" id="TIGR02432">
    <property type="entry name" value="lysidine_TilS_N"/>
    <property type="match status" value="1"/>
</dbReference>
<evidence type="ECO:0000256" key="2">
    <source>
        <dbReference type="ARBA" id="ARBA00022598"/>
    </source>
</evidence>
<accession>A0A5C3MBS9</accession>
<protein>
    <recommendedName>
        <fullName evidence="1">tRNA(Ile)-lysidine synthetase</fullName>
        <ecNumber evidence="1">6.3.4.19</ecNumber>
    </recommendedName>
</protein>
<dbReference type="EMBL" id="ML213592">
    <property type="protein sequence ID" value="TFK42367.1"/>
    <property type="molecule type" value="Genomic_DNA"/>
</dbReference>
<dbReference type="Gene3D" id="3.40.50.620">
    <property type="entry name" value="HUPs"/>
    <property type="match status" value="1"/>
</dbReference>
<evidence type="ECO:0000259" key="7">
    <source>
        <dbReference type="Pfam" id="PF01171"/>
    </source>
</evidence>
<evidence type="ECO:0000313" key="8">
    <source>
        <dbReference type="EMBL" id="TFK42367.1"/>
    </source>
</evidence>
<dbReference type="InterPro" id="IPR012795">
    <property type="entry name" value="tRNA_Ile_lys_synt_N"/>
</dbReference>
<dbReference type="InterPro" id="IPR012094">
    <property type="entry name" value="tRNA_Ile_lys_synt"/>
</dbReference>
<proteinExistence type="inferred from homology"/>
<dbReference type="GO" id="GO:0008033">
    <property type="term" value="P:tRNA processing"/>
    <property type="evidence" value="ECO:0007669"/>
    <property type="project" value="UniProtKB-KW"/>
</dbReference>
<evidence type="ECO:0000313" key="9">
    <source>
        <dbReference type="Proteomes" id="UP000308652"/>
    </source>
</evidence>
<dbReference type="OrthoDB" id="434144at2759"/>
<evidence type="ECO:0000256" key="4">
    <source>
        <dbReference type="ARBA" id="ARBA00022741"/>
    </source>
</evidence>
<evidence type="ECO:0000256" key="6">
    <source>
        <dbReference type="ARBA" id="ARBA00048539"/>
    </source>
</evidence>
<organism evidence="8 9">
    <name type="scientific">Crucibulum laeve</name>
    <dbReference type="NCBI Taxonomy" id="68775"/>
    <lineage>
        <taxon>Eukaryota</taxon>
        <taxon>Fungi</taxon>
        <taxon>Dikarya</taxon>
        <taxon>Basidiomycota</taxon>
        <taxon>Agaricomycotina</taxon>
        <taxon>Agaricomycetes</taxon>
        <taxon>Agaricomycetidae</taxon>
        <taxon>Agaricales</taxon>
        <taxon>Agaricineae</taxon>
        <taxon>Nidulariaceae</taxon>
        <taxon>Crucibulum</taxon>
    </lineage>
</organism>
<dbReference type="STRING" id="68775.A0A5C3MBS9"/>
<dbReference type="InterPro" id="IPR014729">
    <property type="entry name" value="Rossmann-like_a/b/a_fold"/>
</dbReference>
<evidence type="ECO:0000256" key="1">
    <source>
        <dbReference type="ARBA" id="ARBA00013267"/>
    </source>
</evidence>
<dbReference type="HAMAP" id="MF_01161">
    <property type="entry name" value="tRNA_Ile_lys_synt"/>
    <property type="match status" value="1"/>
</dbReference>
<dbReference type="Proteomes" id="UP000308652">
    <property type="component" value="Unassembled WGS sequence"/>
</dbReference>
<gene>
    <name evidence="8" type="ORF">BDQ12DRAFT_719246</name>
</gene>
<keyword evidence="3" id="KW-0819">tRNA processing</keyword>
<dbReference type="SUPFAM" id="SSF52402">
    <property type="entry name" value="Adenine nucleotide alpha hydrolases-like"/>
    <property type="match status" value="1"/>
</dbReference>
<dbReference type="CDD" id="cd01992">
    <property type="entry name" value="TilS_N"/>
    <property type="match status" value="1"/>
</dbReference>
<evidence type="ECO:0000256" key="5">
    <source>
        <dbReference type="ARBA" id="ARBA00022840"/>
    </source>
</evidence>
<reference evidence="8 9" key="1">
    <citation type="journal article" date="2019" name="Nat. Ecol. Evol.">
        <title>Megaphylogeny resolves global patterns of mushroom evolution.</title>
        <authorList>
            <person name="Varga T."/>
            <person name="Krizsan K."/>
            <person name="Foldi C."/>
            <person name="Dima B."/>
            <person name="Sanchez-Garcia M."/>
            <person name="Sanchez-Ramirez S."/>
            <person name="Szollosi G.J."/>
            <person name="Szarkandi J.G."/>
            <person name="Papp V."/>
            <person name="Albert L."/>
            <person name="Andreopoulos W."/>
            <person name="Angelini C."/>
            <person name="Antonin V."/>
            <person name="Barry K.W."/>
            <person name="Bougher N.L."/>
            <person name="Buchanan P."/>
            <person name="Buyck B."/>
            <person name="Bense V."/>
            <person name="Catcheside P."/>
            <person name="Chovatia M."/>
            <person name="Cooper J."/>
            <person name="Damon W."/>
            <person name="Desjardin D."/>
            <person name="Finy P."/>
            <person name="Geml J."/>
            <person name="Haridas S."/>
            <person name="Hughes K."/>
            <person name="Justo A."/>
            <person name="Karasinski D."/>
            <person name="Kautmanova I."/>
            <person name="Kiss B."/>
            <person name="Kocsube S."/>
            <person name="Kotiranta H."/>
            <person name="LaButti K.M."/>
            <person name="Lechner B.E."/>
            <person name="Liimatainen K."/>
            <person name="Lipzen A."/>
            <person name="Lukacs Z."/>
            <person name="Mihaltcheva S."/>
            <person name="Morgado L.N."/>
            <person name="Niskanen T."/>
            <person name="Noordeloos M.E."/>
            <person name="Ohm R.A."/>
            <person name="Ortiz-Santana B."/>
            <person name="Ovrebo C."/>
            <person name="Racz N."/>
            <person name="Riley R."/>
            <person name="Savchenko A."/>
            <person name="Shiryaev A."/>
            <person name="Soop K."/>
            <person name="Spirin V."/>
            <person name="Szebenyi C."/>
            <person name="Tomsovsky M."/>
            <person name="Tulloss R.E."/>
            <person name="Uehling J."/>
            <person name="Grigoriev I.V."/>
            <person name="Vagvolgyi C."/>
            <person name="Papp T."/>
            <person name="Martin F.M."/>
            <person name="Miettinen O."/>
            <person name="Hibbett D.S."/>
            <person name="Nagy L.G."/>
        </authorList>
    </citation>
    <scope>NUCLEOTIDE SEQUENCE [LARGE SCALE GENOMIC DNA]</scope>
    <source>
        <strain evidence="8 9">CBS 166.37</strain>
    </source>
</reference>
<dbReference type="PANTHER" id="PTHR43033:SF1">
    <property type="entry name" value="TRNA(ILE)-LYSIDINE SYNTHASE-RELATED"/>
    <property type="match status" value="1"/>
</dbReference>
<sequence length="575" mass="65285">MSSYPRRRILPISRDEFSRLLQRTIPPPGWLRNLGVANSGGADSTCLLFLLHRFLRDSASTEFTSPRVIMSMTVDHDLQPTSSAMAAHCARVADRLGIEHLTTKITWGEGKYPPRPEPGQSMENIARSARYRALFEVMKRSRVDILALGHHADDQVETSLMRLGRGSTEYGAGGMRPIRRWGMGMGREGDTGYFGYEGMNKWMIRPLLSVSKERILATCETNKLEFVTDETNFQPALTLRNAIRHVLNPDPNKQSMPELPPDIAEKLEQTNKAVSSLESVVVNIQSGPDQLRGAVQLLNNQVRDTDEQVDYALKRCIHPSPNGTLILLSRHLAAFKDPLLQVAMVIRIIRYISFYPWGSTRGDALRRSDSLKLIVKTLWQANPLISRSGSFTAGGGVLWTPVLVRGHRIRTPDPRHAVPAQADEQPGWIVSRMPQPRAEKMRQMGITVDPLHRDVTPLFKDVFEKRRQGQVHKTLRVLYDNRYLVQFDLERIPMDLLMTFSDSASQEKILLLPNSRWFYPKVVRTRTNGKHETIQTKLEPIDEQLSLSLPPWKVSENGIASDWITIKWIRTLEAI</sequence>
<keyword evidence="2" id="KW-0436">Ligase</keyword>
<dbReference type="InterPro" id="IPR011063">
    <property type="entry name" value="TilS/TtcA_N"/>
</dbReference>
<name>A0A5C3MBS9_9AGAR</name>
<dbReference type="EC" id="6.3.4.19" evidence="1"/>
<evidence type="ECO:0000256" key="3">
    <source>
        <dbReference type="ARBA" id="ARBA00022694"/>
    </source>
</evidence>
<keyword evidence="4" id="KW-0547">Nucleotide-binding</keyword>